<gene>
    <name evidence="1" type="ORF">A1OK_19395</name>
</gene>
<proteinExistence type="predicted"/>
<reference evidence="1 2" key="1">
    <citation type="journal article" date="2012" name="Science">
        <title>Ecological populations of bacteria act as socially cohesive units of antibiotic production and resistance.</title>
        <authorList>
            <person name="Cordero O.X."/>
            <person name="Wildschutte H."/>
            <person name="Kirkup B."/>
            <person name="Proehl S."/>
            <person name="Ngo L."/>
            <person name="Hussain F."/>
            <person name="Le Roux F."/>
            <person name="Mincer T."/>
            <person name="Polz M.F."/>
        </authorList>
    </citation>
    <scope>NUCLEOTIDE SEQUENCE [LARGE SCALE GENOMIC DNA]</scope>
    <source>
        <strain evidence="1 2">FF-454</strain>
    </source>
</reference>
<keyword evidence="2" id="KW-1185">Reference proteome</keyword>
<protein>
    <submittedName>
        <fullName evidence="1">Uncharacterized protein</fullName>
    </submittedName>
</protein>
<dbReference type="Proteomes" id="UP000095039">
    <property type="component" value="Unassembled WGS sequence"/>
</dbReference>
<sequence>MKRHWRAGLIGTEMFWADLLVDDRFSDESGSLSQYVVDYRANLKSHLSHTLSHPRVFLLGLREKVRFNYFRRPSYNFFTKKMKFYLLVGAESKQISITVKLADFFFKDLPKPKVILEPHFVTLLKSESENVTLSVHDFLSTVGVDLGFHCDVVAAGSCPSPYWGEEIEEAEALVAFTAEAKQHITKGKDLVVYLNEYQLDADYVAGVNLVSDLSLDNIANVDRGDAETEARDVKTDNAIEEVAGDVTPTIELNQSQLLMLARCFTLYFFGSDKQKAVSIKNADNNLSRFMQRASMTRIWVDHGYESDGEYLRLGSEEVTHSPNHVFSITQEDGELSVDRSNS</sequence>
<dbReference type="AlphaFoldDB" id="A0A1E5CB64"/>
<evidence type="ECO:0000313" key="1">
    <source>
        <dbReference type="EMBL" id="OEE62756.1"/>
    </source>
</evidence>
<organism evidence="1 2">
    <name type="scientific">Enterovibrio norvegicus FF-454</name>
    <dbReference type="NCBI Taxonomy" id="1185651"/>
    <lineage>
        <taxon>Bacteria</taxon>
        <taxon>Pseudomonadati</taxon>
        <taxon>Pseudomonadota</taxon>
        <taxon>Gammaproteobacteria</taxon>
        <taxon>Vibrionales</taxon>
        <taxon>Vibrionaceae</taxon>
        <taxon>Enterovibrio</taxon>
    </lineage>
</organism>
<evidence type="ECO:0000313" key="2">
    <source>
        <dbReference type="Proteomes" id="UP000095039"/>
    </source>
</evidence>
<dbReference type="EMBL" id="AJWN02000032">
    <property type="protein sequence ID" value="OEE62756.1"/>
    <property type="molecule type" value="Genomic_DNA"/>
</dbReference>
<accession>A0A1E5CB64</accession>
<name>A0A1E5CB64_9GAMM</name>
<comment type="caution">
    <text evidence="1">The sequence shown here is derived from an EMBL/GenBank/DDBJ whole genome shotgun (WGS) entry which is preliminary data.</text>
</comment>